<feature type="coiled-coil region" evidence="1">
    <location>
        <begin position="1"/>
        <end position="28"/>
    </location>
</feature>
<gene>
    <name evidence="2" type="ORF">CLCOL_19950</name>
</gene>
<dbReference type="STRING" id="1121305.CLCOL_19950"/>
<reference evidence="2 3" key="1">
    <citation type="submission" date="2016-02" db="EMBL/GenBank/DDBJ databases">
        <title>Genome sequence of Clostridium colicanis DSM 13634.</title>
        <authorList>
            <person name="Poehlein A."/>
            <person name="Daniel R."/>
        </authorList>
    </citation>
    <scope>NUCLEOTIDE SEQUENCE [LARGE SCALE GENOMIC DNA]</scope>
    <source>
        <strain evidence="2 3">DSM 13634</strain>
    </source>
</reference>
<protein>
    <submittedName>
        <fullName evidence="2">Uncharacterized protein</fullName>
    </submittedName>
</protein>
<dbReference type="PATRIC" id="fig|1121305.3.peg.2000"/>
<keyword evidence="3" id="KW-1185">Reference proteome</keyword>
<evidence type="ECO:0000313" key="2">
    <source>
        <dbReference type="EMBL" id="KYH28269.1"/>
    </source>
</evidence>
<name>A0A151AKT0_9CLOT</name>
<sequence length="45" mass="5208">MEEIKKILSNIQSELVDIKAKLKDIERKASNGDYTYTEHGDKNKI</sequence>
<dbReference type="RefSeq" id="WP_165815377.1">
    <property type="nucleotide sequence ID" value="NZ_LTBB01000011.1"/>
</dbReference>
<comment type="caution">
    <text evidence="2">The sequence shown here is derived from an EMBL/GenBank/DDBJ whole genome shotgun (WGS) entry which is preliminary data.</text>
</comment>
<dbReference type="AlphaFoldDB" id="A0A151AKT0"/>
<organism evidence="2 3">
    <name type="scientific">Clostridium colicanis DSM 13634</name>
    <dbReference type="NCBI Taxonomy" id="1121305"/>
    <lineage>
        <taxon>Bacteria</taxon>
        <taxon>Bacillati</taxon>
        <taxon>Bacillota</taxon>
        <taxon>Clostridia</taxon>
        <taxon>Eubacteriales</taxon>
        <taxon>Clostridiaceae</taxon>
        <taxon>Clostridium</taxon>
    </lineage>
</organism>
<dbReference type="EMBL" id="LTBB01000011">
    <property type="protein sequence ID" value="KYH28269.1"/>
    <property type="molecule type" value="Genomic_DNA"/>
</dbReference>
<dbReference type="Proteomes" id="UP000075374">
    <property type="component" value="Unassembled WGS sequence"/>
</dbReference>
<proteinExistence type="predicted"/>
<keyword evidence="1" id="KW-0175">Coiled coil</keyword>
<evidence type="ECO:0000256" key="1">
    <source>
        <dbReference type="SAM" id="Coils"/>
    </source>
</evidence>
<accession>A0A151AKT0</accession>
<evidence type="ECO:0000313" key="3">
    <source>
        <dbReference type="Proteomes" id="UP000075374"/>
    </source>
</evidence>